<dbReference type="Proteomes" id="UP000313849">
    <property type="component" value="Unassembled WGS sequence"/>
</dbReference>
<gene>
    <name evidence="2" type="ORF">FH969_05845</name>
</gene>
<dbReference type="OrthoDB" id="5196884at2"/>
<keyword evidence="3" id="KW-1185">Reference proteome</keyword>
<reference evidence="2 3" key="1">
    <citation type="submission" date="2019-06" db="EMBL/GenBank/DDBJ databases">
        <title>Draft genome sequence of Miniimonas arenae KCTC 19750T isolated from sea sand.</title>
        <authorList>
            <person name="Park S.-J."/>
        </authorList>
    </citation>
    <scope>NUCLEOTIDE SEQUENCE [LARGE SCALE GENOMIC DNA]</scope>
    <source>
        <strain evidence="2 3">KCTC 19750</strain>
    </source>
</reference>
<keyword evidence="1" id="KW-0812">Transmembrane</keyword>
<proteinExistence type="predicted"/>
<evidence type="ECO:0000313" key="2">
    <source>
        <dbReference type="EMBL" id="TNU75815.1"/>
    </source>
</evidence>
<comment type="caution">
    <text evidence="2">The sequence shown here is derived from an EMBL/GenBank/DDBJ whole genome shotgun (WGS) entry which is preliminary data.</text>
</comment>
<dbReference type="AlphaFoldDB" id="A0A5C5BCM3"/>
<feature type="transmembrane region" description="Helical" evidence="1">
    <location>
        <begin position="38"/>
        <end position="57"/>
    </location>
</feature>
<evidence type="ECO:0000256" key="1">
    <source>
        <dbReference type="SAM" id="Phobius"/>
    </source>
</evidence>
<accession>A0A5C5BCM3</accession>
<protein>
    <submittedName>
        <fullName evidence="2">Uncharacterized protein</fullName>
    </submittedName>
</protein>
<evidence type="ECO:0000313" key="3">
    <source>
        <dbReference type="Proteomes" id="UP000313849"/>
    </source>
</evidence>
<organism evidence="2 3">
    <name type="scientific">Miniimonas arenae</name>
    <dbReference type="NCBI Taxonomy" id="676201"/>
    <lineage>
        <taxon>Bacteria</taxon>
        <taxon>Bacillati</taxon>
        <taxon>Actinomycetota</taxon>
        <taxon>Actinomycetes</taxon>
        <taxon>Micrococcales</taxon>
        <taxon>Beutenbergiaceae</taxon>
        <taxon>Miniimonas</taxon>
    </lineage>
</organism>
<keyword evidence="1" id="KW-0472">Membrane</keyword>
<keyword evidence="1" id="KW-1133">Transmembrane helix</keyword>
<dbReference type="EMBL" id="VENP01000015">
    <property type="protein sequence ID" value="TNU75815.1"/>
    <property type="molecule type" value="Genomic_DNA"/>
</dbReference>
<dbReference type="RefSeq" id="WP_108719411.1">
    <property type="nucleotide sequence ID" value="NZ_DAMDJA010000109.1"/>
</dbReference>
<name>A0A5C5BCM3_9MICO</name>
<sequence length="75" mass="8461">MWQDTLTPLLAFAVRVLAWTQRRLLTITAQPQRGDVPGWVMVTLMSAGLVAVVWVLADDWLRQLFQQAVDRVSGP</sequence>